<evidence type="ECO:0000259" key="3">
    <source>
        <dbReference type="PROSITE" id="PS51898"/>
    </source>
</evidence>
<dbReference type="PROSITE" id="PS51898">
    <property type="entry name" value="TYR_RECOMBINASE"/>
    <property type="match status" value="1"/>
</dbReference>
<feature type="compositionally biased region" description="Low complexity" evidence="2">
    <location>
        <begin position="347"/>
        <end position="360"/>
    </location>
</feature>
<sequence>MPSATEAEESEEVRALRAELEALRLTVHGTGPTADDYGWAAPDGPPPPGIPSPGAMGPTAGGAPSGCAPAPAGAASFGDLGGVGGRHSRPADGWGRARGARELRPGGPPWRASALHVKGLLTGYMAAQRTDTQWAARFWGAVAHLEDCGLLAPVVLVTLAGYGYVGRGTIQDMRWGASLTPDMQRAAREIYRSMRAEGSSGVRDWLALRFTGSRSSSTWTDLWTLATTVDFRLRTCADDDELMRVLGTDDLMELPLRRLASYIYETPRGDMMGAAHTLGVPPPEGQTDIAPTWLAQSATSHSKLEHQRRERAEAEVRHRHRASGGSLGSHGDGRGGRGGKGGRKSHGAAGAATAPDIPAARKQQAWVPHGHPGRDALRETLEVTQERRNYNPTGAQALLAVAGPAAATEHGQGSRAAHVRLVSEAVDGPASCRKVTMLEALEPEGAVFYALEQNVMADPAHRSRVNSKGLEQQHGFLGGEHSEYVEYLNRPDFAQGMRKFDAIAGAALDGPNAFSHAEVPSWMWPRQAAPPAIAADVWDLLSPALQLAVGHGGWVYPLWTRLVIGNAHSEVGAEEAVEIPALSRDLGADSRLGLTKKETFDLPMGLVVEGLVDAIAGGPPCATWSRARFAARRRSLWPRSAPAHALTAHEEQRLDEGNVATLNSFAFCEERAAATRAVFDQCTLGAPTRKPTCLAGNLGHLEEFDGRRCRGDHRHDVNVVKQFGKFVSARLATYPDRLCQAIARPLVQNFKLMLTEGSGPTGHLRAEVAVRRVGDYSWRSTGSTPRGLAVLNEASAQGRNAILRKHDLGVYLHIDVALFLSNLGPTEDRPARDIALQKSADRLEQIGSLVKDRRRQGEVNKIIGYETVDVEALRPVVGVWIWAALLARHWLSAPQALFSIMNAEGPRVRRRWASGRREVVAMMRSVMGLYSDMGAPFSPVTLATDAEGGNNHDFGGHGAVGALLGQQAQESTWEAGLRPGKALVRKPGTVEKVVKRGEARTLKPFVPVSSVPGDVLDPEITWADLLAGRRRHADNIALGEARAAIAPLEQAQHHANPWTPDEWDDTLIELKHSLRDELGKAEFIATASAVEFRFTRLKGMLACSHAAIRGWSIVFPVRRTVPMTSRPSKWIAAQMASRSRPRLGAGVALQAHIGLRPSEMLSLTTDDLTFPEDGGYHQDEGALVIGLGLKTGTTAQRAQAASLRFPKDAVFIHLLRHLRSITPPGHRLFPYPLEVYRRELAEIQRGFGIDARWTPHSPRAGYASEASALGVPFEVIGETVRWRMDSSLRIYIDVVSAAQISTALHLKGFEAALAWATQHWAWYIAQSLAGHGAQGSSPPRRRGQGQGQLRPPRGFPVAGPDSGSIVPPGSAAGPPKSLAAAVAVLAALPAAVFPATAREAETITNLVEGVGGAAKRVLASGANVTDSAARFAGASTDGTLTPGGAARKGHDLLNVTVARRAGRLFLDAQGDAPALLRSGAGSQIPQMPLEWVEELIKAGHIAMAWATSNITFQARWANPCWELLGYDFGPMTDEIGATLSRALAGASPAPNLDLSVDEIEDAPGMPSATWPFWARYI</sequence>
<feature type="compositionally biased region" description="Basic and acidic residues" evidence="2">
    <location>
        <begin position="302"/>
        <end position="316"/>
    </location>
</feature>
<dbReference type="EMBL" id="CAUYUJ010012847">
    <property type="protein sequence ID" value="CAK0834701.1"/>
    <property type="molecule type" value="Genomic_DNA"/>
</dbReference>
<evidence type="ECO:0000313" key="5">
    <source>
        <dbReference type="Proteomes" id="UP001189429"/>
    </source>
</evidence>
<dbReference type="SUPFAM" id="SSF56349">
    <property type="entry name" value="DNA breaking-rejoining enzymes"/>
    <property type="match status" value="1"/>
</dbReference>
<evidence type="ECO:0000256" key="2">
    <source>
        <dbReference type="SAM" id="MobiDB-lite"/>
    </source>
</evidence>
<dbReference type="Proteomes" id="UP001189429">
    <property type="component" value="Unassembled WGS sequence"/>
</dbReference>
<feature type="non-terminal residue" evidence="4">
    <location>
        <position position="1577"/>
    </location>
</feature>
<dbReference type="Gene3D" id="1.10.443.10">
    <property type="entry name" value="Intergrase catalytic core"/>
    <property type="match status" value="1"/>
</dbReference>
<comment type="caution">
    <text evidence="4">The sequence shown here is derived from an EMBL/GenBank/DDBJ whole genome shotgun (WGS) entry which is preliminary data.</text>
</comment>
<feature type="region of interest" description="Disordered" evidence="2">
    <location>
        <begin position="79"/>
        <end position="107"/>
    </location>
</feature>
<dbReference type="InterPro" id="IPR013762">
    <property type="entry name" value="Integrase-like_cat_sf"/>
</dbReference>
<name>A0ABN9SRT0_9DINO</name>
<reference evidence="4" key="1">
    <citation type="submission" date="2023-10" db="EMBL/GenBank/DDBJ databases">
        <authorList>
            <person name="Chen Y."/>
            <person name="Shah S."/>
            <person name="Dougan E. K."/>
            <person name="Thang M."/>
            <person name="Chan C."/>
        </authorList>
    </citation>
    <scope>NUCLEOTIDE SEQUENCE [LARGE SCALE GENOMIC DNA]</scope>
</reference>
<gene>
    <name evidence="4" type="ORF">PCOR1329_LOCUS32061</name>
</gene>
<feature type="region of interest" description="Disordered" evidence="2">
    <location>
        <begin position="1333"/>
        <end position="1371"/>
    </location>
</feature>
<feature type="domain" description="Tyr recombinase" evidence="3">
    <location>
        <begin position="1118"/>
        <end position="1305"/>
    </location>
</feature>
<feature type="region of interest" description="Disordered" evidence="2">
    <location>
        <begin position="298"/>
        <end position="373"/>
    </location>
</feature>
<evidence type="ECO:0000313" key="4">
    <source>
        <dbReference type="EMBL" id="CAK0834701.1"/>
    </source>
</evidence>
<keyword evidence="5" id="KW-1185">Reference proteome</keyword>
<dbReference type="InterPro" id="IPR011010">
    <property type="entry name" value="DNA_brk_join_enz"/>
</dbReference>
<evidence type="ECO:0000256" key="1">
    <source>
        <dbReference type="ARBA" id="ARBA00023172"/>
    </source>
</evidence>
<keyword evidence="1" id="KW-0233">DNA recombination</keyword>
<proteinExistence type="predicted"/>
<accession>A0ABN9SRT0</accession>
<protein>
    <recommendedName>
        <fullName evidence="3">Tyr recombinase domain-containing protein</fullName>
    </recommendedName>
</protein>
<dbReference type="InterPro" id="IPR002104">
    <property type="entry name" value="Integrase_catalytic"/>
</dbReference>
<feature type="region of interest" description="Disordered" evidence="2">
    <location>
        <begin position="28"/>
        <end position="67"/>
    </location>
</feature>
<organism evidence="4 5">
    <name type="scientific">Prorocentrum cordatum</name>
    <dbReference type="NCBI Taxonomy" id="2364126"/>
    <lineage>
        <taxon>Eukaryota</taxon>
        <taxon>Sar</taxon>
        <taxon>Alveolata</taxon>
        <taxon>Dinophyceae</taxon>
        <taxon>Prorocentrales</taxon>
        <taxon>Prorocentraceae</taxon>
        <taxon>Prorocentrum</taxon>
    </lineage>
</organism>